<evidence type="ECO:0000313" key="4">
    <source>
        <dbReference type="Proteomes" id="UP000054632"/>
    </source>
</evidence>
<dbReference type="Proteomes" id="UP000054826">
    <property type="component" value="Unassembled WGS sequence"/>
</dbReference>
<keyword evidence="5" id="KW-1185">Reference proteome</keyword>
<reference evidence="4 5" key="1">
    <citation type="submission" date="2015-01" db="EMBL/GenBank/DDBJ databases">
        <title>Evolution of Trichinella species and genotypes.</title>
        <authorList>
            <person name="Korhonen P.K."/>
            <person name="Edoardo P."/>
            <person name="Giuseppe L.R."/>
            <person name="Gasser R.B."/>
        </authorList>
    </citation>
    <scope>NUCLEOTIDE SEQUENCE [LARGE SCALE GENOMIC DNA]</scope>
    <source>
        <strain evidence="1">ISS13</strain>
        <strain evidence="3">ISS176</strain>
        <strain evidence="2">ISS588</strain>
    </source>
</reference>
<dbReference type="Proteomes" id="UP000054805">
    <property type="component" value="Unassembled WGS sequence"/>
</dbReference>
<dbReference type="AlphaFoldDB" id="A0A0V1HFS6"/>
<accession>A0A0V1HFS6</accession>
<proteinExistence type="predicted"/>
<evidence type="ECO:0000313" key="5">
    <source>
        <dbReference type="Proteomes" id="UP000054805"/>
    </source>
</evidence>
<dbReference type="EMBL" id="JYDV01000083">
    <property type="protein sequence ID" value="KRZ35815.1"/>
    <property type="molecule type" value="Genomic_DNA"/>
</dbReference>
<dbReference type="EMBL" id="JYDR01000316">
    <property type="protein sequence ID" value="KRY64674.1"/>
    <property type="molecule type" value="Genomic_DNA"/>
</dbReference>
<organism evidence="2 5">
    <name type="scientific">Trichinella pseudospiralis</name>
    <name type="common">Parasitic roundworm</name>
    <dbReference type="NCBI Taxonomy" id="6337"/>
    <lineage>
        <taxon>Eukaryota</taxon>
        <taxon>Metazoa</taxon>
        <taxon>Ecdysozoa</taxon>
        <taxon>Nematoda</taxon>
        <taxon>Enoplea</taxon>
        <taxon>Dorylaimia</taxon>
        <taxon>Trichinellida</taxon>
        <taxon>Trichinellidae</taxon>
        <taxon>Trichinella</taxon>
    </lineage>
</organism>
<evidence type="ECO:0000313" key="3">
    <source>
        <dbReference type="EMBL" id="KRZ35815.1"/>
    </source>
</evidence>
<gene>
    <name evidence="1" type="ORF">T4A_10573</name>
    <name evidence="2" type="ORF">T4B_5085</name>
    <name evidence="3" type="ORF">T4C_158</name>
</gene>
<protein>
    <submittedName>
        <fullName evidence="2">Uncharacterized protein</fullName>
    </submittedName>
</protein>
<comment type="caution">
    <text evidence="2">The sequence shown here is derived from an EMBL/GenBank/DDBJ whole genome shotgun (WGS) entry which is preliminary data.</text>
</comment>
<name>A0A0V1HFS6_TRIPS</name>
<sequence>MYRLAEVEVAALYPRIWEVALNGGYQSCFKITNYCLRTEIARKDCRFYNLESTIHVPGLHGCQQSNVGTRSEYQQFQVSHCPVVVHRELYPSEKRKMAGCRWLGGRGA</sequence>
<evidence type="ECO:0000313" key="2">
    <source>
        <dbReference type="EMBL" id="KRZ09303.1"/>
    </source>
</evidence>
<dbReference type="Proteomes" id="UP000054632">
    <property type="component" value="Unassembled WGS sequence"/>
</dbReference>
<evidence type="ECO:0000313" key="1">
    <source>
        <dbReference type="EMBL" id="KRY64674.1"/>
    </source>
</evidence>
<dbReference type="EMBL" id="JYDS01000383">
    <property type="protein sequence ID" value="KRZ09303.1"/>
    <property type="molecule type" value="Genomic_DNA"/>
</dbReference>